<keyword evidence="7" id="KW-1185">Reference proteome</keyword>
<dbReference type="RefSeq" id="WP_091620236.1">
    <property type="nucleotide sequence ID" value="NZ_FOEF01000011.1"/>
</dbReference>
<evidence type="ECO:0000256" key="2">
    <source>
        <dbReference type="ARBA" id="ARBA00023125"/>
    </source>
</evidence>
<dbReference type="Pfam" id="PF02909">
    <property type="entry name" value="TetR_C_1"/>
    <property type="match status" value="1"/>
</dbReference>
<evidence type="ECO:0000313" key="7">
    <source>
        <dbReference type="Proteomes" id="UP000198582"/>
    </source>
</evidence>
<accession>A0A1H8Y7P0</accession>
<evidence type="ECO:0000313" key="6">
    <source>
        <dbReference type="EMBL" id="SEP47528.1"/>
    </source>
</evidence>
<dbReference type="InterPro" id="IPR036271">
    <property type="entry name" value="Tet_transcr_reg_TetR-rel_C_sf"/>
</dbReference>
<dbReference type="InterPro" id="IPR009057">
    <property type="entry name" value="Homeodomain-like_sf"/>
</dbReference>
<keyword evidence="3" id="KW-0804">Transcription</keyword>
<reference evidence="6 7" key="1">
    <citation type="submission" date="2016-10" db="EMBL/GenBank/DDBJ databases">
        <authorList>
            <person name="de Groot N.N."/>
        </authorList>
    </citation>
    <scope>NUCLEOTIDE SEQUENCE [LARGE SCALE GENOMIC DNA]</scope>
    <source>
        <strain evidence="6 7">DSM 44993</strain>
    </source>
</reference>
<dbReference type="SUPFAM" id="SSF48498">
    <property type="entry name" value="Tetracyclin repressor-like, C-terminal domain"/>
    <property type="match status" value="1"/>
</dbReference>
<dbReference type="PROSITE" id="PS50977">
    <property type="entry name" value="HTH_TETR_2"/>
    <property type="match status" value="1"/>
</dbReference>
<feature type="domain" description="HTH tetR-type" evidence="5">
    <location>
        <begin position="22"/>
        <end position="82"/>
    </location>
</feature>
<keyword evidence="1" id="KW-0805">Transcription regulation</keyword>
<proteinExistence type="predicted"/>
<organism evidence="6 7">
    <name type="scientific">Amycolatopsis saalfeldensis</name>
    <dbReference type="NCBI Taxonomy" id="394193"/>
    <lineage>
        <taxon>Bacteria</taxon>
        <taxon>Bacillati</taxon>
        <taxon>Actinomycetota</taxon>
        <taxon>Actinomycetes</taxon>
        <taxon>Pseudonocardiales</taxon>
        <taxon>Pseudonocardiaceae</taxon>
        <taxon>Amycolatopsis</taxon>
    </lineage>
</organism>
<dbReference type="SUPFAM" id="SSF46689">
    <property type="entry name" value="Homeodomain-like"/>
    <property type="match status" value="1"/>
</dbReference>
<protein>
    <submittedName>
        <fullName evidence="6">Regulatory protein, tetR family</fullName>
    </submittedName>
</protein>
<keyword evidence="2 4" id="KW-0238">DNA-binding</keyword>
<dbReference type="InterPro" id="IPR004111">
    <property type="entry name" value="Repressor_TetR_C"/>
</dbReference>
<dbReference type="EMBL" id="FOEF01000011">
    <property type="protein sequence ID" value="SEP47528.1"/>
    <property type="molecule type" value="Genomic_DNA"/>
</dbReference>
<evidence type="ECO:0000256" key="4">
    <source>
        <dbReference type="PROSITE-ProRule" id="PRU00335"/>
    </source>
</evidence>
<dbReference type="InterPro" id="IPR001647">
    <property type="entry name" value="HTH_TetR"/>
</dbReference>
<dbReference type="Gene3D" id="1.10.357.10">
    <property type="entry name" value="Tetracycline Repressor, domain 2"/>
    <property type="match status" value="1"/>
</dbReference>
<dbReference type="PANTHER" id="PTHR30055">
    <property type="entry name" value="HTH-TYPE TRANSCRIPTIONAL REGULATOR RUTR"/>
    <property type="match status" value="1"/>
</dbReference>
<gene>
    <name evidence="6" type="ORF">SAMN04489732_111151</name>
</gene>
<dbReference type="STRING" id="394193.SAMN04489732_111151"/>
<name>A0A1H8Y7P0_9PSEU</name>
<dbReference type="GO" id="GO:0000976">
    <property type="term" value="F:transcription cis-regulatory region binding"/>
    <property type="evidence" value="ECO:0007669"/>
    <property type="project" value="TreeGrafter"/>
</dbReference>
<dbReference type="Gene3D" id="1.10.10.60">
    <property type="entry name" value="Homeodomain-like"/>
    <property type="match status" value="1"/>
</dbReference>
<dbReference type="OrthoDB" id="3818006at2"/>
<dbReference type="PANTHER" id="PTHR30055:SF151">
    <property type="entry name" value="TRANSCRIPTIONAL REGULATORY PROTEIN"/>
    <property type="match status" value="1"/>
</dbReference>
<sequence>MDQPAPVIWMRPEQGARGPKATYRRDDVAAVAVRVADAEGIDAVSMRRIATELGVGVASLYRYVLRKDEVHELMTDAVMAELAGARTTGDWRADLRRFAHLLREVSLRHPWLPALAAGRLTHGPYSLRWTELTLAAFDGTGLGTDDMLLALGTLFSFVRGHVQAELAEQEAIRRSGLSNDEWLTQQGEYGPAIMNNGAYPRFTRVMIEAETPHAADRLQQAFESGLDRVLTGLSATIPEDVPDKKP</sequence>
<evidence type="ECO:0000259" key="5">
    <source>
        <dbReference type="PROSITE" id="PS50977"/>
    </source>
</evidence>
<dbReference type="Proteomes" id="UP000198582">
    <property type="component" value="Unassembled WGS sequence"/>
</dbReference>
<dbReference type="AlphaFoldDB" id="A0A1H8Y7P0"/>
<evidence type="ECO:0000256" key="3">
    <source>
        <dbReference type="ARBA" id="ARBA00023163"/>
    </source>
</evidence>
<evidence type="ECO:0000256" key="1">
    <source>
        <dbReference type="ARBA" id="ARBA00023015"/>
    </source>
</evidence>
<dbReference type="GO" id="GO:0003700">
    <property type="term" value="F:DNA-binding transcription factor activity"/>
    <property type="evidence" value="ECO:0007669"/>
    <property type="project" value="TreeGrafter"/>
</dbReference>
<feature type="DNA-binding region" description="H-T-H motif" evidence="4">
    <location>
        <begin position="45"/>
        <end position="64"/>
    </location>
</feature>
<dbReference type="GO" id="GO:0045892">
    <property type="term" value="P:negative regulation of DNA-templated transcription"/>
    <property type="evidence" value="ECO:0007669"/>
    <property type="project" value="InterPro"/>
</dbReference>
<dbReference type="Pfam" id="PF00440">
    <property type="entry name" value="TetR_N"/>
    <property type="match status" value="1"/>
</dbReference>
<dbReference type="InterPro" id="IPR050109">
    <property type="entry name" value="HTH-type_TetR-like_transc_reg"/>
</dbReference>